<dbReference type="EMBL" id="BAAAQN010000005">
    <property type="protein sequence ID" value="GAA2018486.1"/>
    <property type="molecule type" value="Genomic_DNA"/>
</dbReference>
<dbReference type="Proteomes" id="UP001500751">
    <property type="component" value="Unassembled WGS sequence"/>
</dbReference>
<accession>A0ABP5FA81</accession>
<proteinExistence type="predicted"/>
<sequence>MNGLYVLKSYTPGFFSTTFQLMSVRAHVTPTVETCGGCPSVGGMWMATPNGESAN</sequence>
<organism evidence="1 2">
    <name type="scientific">Catenulispora yoronensis</name>
    <dbReference type="NCBI Taxonomy" id="450799"/>
    <lineage>
        <taxon>Bacteria</taxon>
        <taxon>Bacillati</taxon>
        <taxon>Actinomycetota</taxon>
        <taxon>Actinomycetes</taxon>
        <taxon>Catenulisporales</taxon>
        <taxon>Catenulisporaceae</taxon>
        <taxon>Catenulispora</taxon>
    </lineage>
</organism>
<name>A0ABP5FA81_9ACTN</name>
<reference evidence="2" key="1">
    <citation type="journal article" date="2019" name="Int. J. Syst. Evol. Microbiol.">
        <title>The Global Catalogue of Microorganisms (GCM) 10K type strain sequencing project: providing services to taxonomists for standard genome sequencing and annotation.</title>
        <authorList>
            <consortium name="The Broad Institute Genomics Platform"/>
            <consortium name="The Broad Institute Genome Sequencing Center for Infectious Disease"/>
            <person name="Wu L."/>
            <person name="Ma J."/>
        </authorList>
    </citation>
    <scope>NUCLEOTIDE SEQUENCE [LARGE SCALE GENOMIC DNA]</scope>
    <source>
        <strain evidence="2">JCM 16014</strain>
    </source>
</reference>
<protein>
    <submittedName>
        <fullName evidence="1">Uncharacterized protein</fullName>
    </submittedName>
</protein>
<evidence type="ECO:0000313" key="2">
    <source>
        <dbReference type="Proteomes" id="UP001500751"/>
    </source>
</evidence>
<keyword evidence="2" id="KW-1185">Reference proteome</keyword>
<evidence type="ECO:0000313" key="1">
    <source>
        <dbReference type="EMBL" id="GAA2018486.1"/>
    </source>
</evidence>
<comment type="caution">
    <text evidence="1">The sequence shown here is derived from an EMBL/GenBank/DDBJ whole genome shotgun (WGS) entry which is preliminary data.</text>
</comment>
<gene>
    <name evidence="1" type="ORF">GCM10009839_13380</name>
</gene>